<sequence length="135" mass="15441">MFNRKLIIGVFVLIPCLLMVFLPIYSVVSGYLNPSLEHLERAKTLLPNSTLLQIGFSSGSYSCVNDVCDYSHTFDQRQYISVSGIDRVVTIKKSYEGKWIESSIDTTPKFWLSLIAWYAVVFVGLFFSGRELRRK</sequence>
<feature type="transmembrane region" description="Helical" evidence="1">
    <location>
        <begin position="110"/>
        <end position="129"/>
    </location>
</feature>
<comment type="caution">
    <text evidence="2">The sequence shown here is derived from an EMBL/GenBank/DDBJ whole genome shotgun (WGS) entry which is preliminary data.</text>
</comment>
<keyword evidence="1" id="KW-0472">Membrane</keyword>
<keyword evidence="1" id="KW-1133">Transmembrane helix</keyword>
<dbReference type="RefSeq" id="WP_284377446.1">
    <property type="nucleotide sequence ID" value="NZ_BSNM01000002.1"/>
</dbReference>
<gene>
    <name evidence="2" type="ORF">GCM10007876_00820</name>
</gene>
<evidence type="ECO:0000313" key="3">
    <source>
        <dbReference type="Proteomes" id="UP001161389"/>
    </source>
</evidence>
<feature type="transmembrane region" description="Helical" evidence="1">
    <location>
        <begin position="7"/>
        <end position="28"/>
    </location>
</feature>
<protein>
    <recommendedName>
        <fullName evidence="4">Transmembrane protein</fullName>
    </recommendedName>
</protein>
<dbReference type="EMBL" id="BSNM01000002">
    <property type="protein sequence ID" value="GLQ29604.1"/>
    <property type="molecule type" value="Genomic_DNA"/>
</dbReference>
<evidence type="ECO:0000256" key="1">
    <source>
        <dbReference type="SAM" id="Phobius"/>
    </source>
</evidence>
<reference evidence="2" key="1">
    <citation type="journal article" date="2014" name="Int. J. Syst. Evol. Microbiol.">
        <title>Complete genome sequence of Corynebacterium casei LMG S-19264T (=DSM 44701T), isolated from a smear-ripened cheese.</title>
        <authorList>
            <consortium name="US DOE Joint Genome Institute (JGI-PGF)"/>
            <person name="Walter F."/>
            <person name="Albersmeier A."/>
            <person name="Kalinowski J."/>
            <person name="Ruckert C."/>
        </authorList>
    </citation>
    <scope>NUCLEOTIDE SEQUENCE</scope>
    <source>
        <strain evidence="2">NBRC 110071</strain>
    </source>
</reference>
<evidence type="ECO:0008006" key="4">
    <source>
        <dbReference type="Google" id="ProtNLM"/>
    </source>
</evidence>
<dbReference type="Proteomes" id="UP001161389">
    <property type="component" value="Unassembled WGS sequence"/>
</dbReference>
<proteinExistence type="predicted"/>
<organism evidence="2 3">
    <name type="scientific">Litoribrevibacter albus</name>
    <dbReference type="NCBI Taxonomy" id="1473156"/>
    <lineage>
        <taxon>Bacteria</taxon>
        <taxon>Pseudomonadati</taxon>
        <taxon>Pseudomonadota</taxon>
        <taxon>Gammaproteobacteria</taxon>
        <taxon>Oceanospirillales</taxon>
        <taxon>Oceanospirillaceae</taxon>
        <taxon>Litoribrevibacter</taxon>
    </lineage>
</organism>
<evidence type="ECO:0000313" key="2">
    <source>
        <dbReference type="EMBL" id="GLQ29604.1"/>
    </source>
</evidence>
<keyword evidence="3" id="KW-1185">Reference proteome</keyword>
<keyword evidence="1" id="KW-0812">Transmembrane</keyword>
<dbReference type="AlphaFoldDB" id="A0AA37S714"/>
<reference evidence="2" key="2">
    <citation type="submission" date="2023-01" db="EMBL/GenBank/DDBJ databases">
        <title>Draft genome sequence of Litoribrevibacter albus strain NBRC 110071.</title>
        <authorList>
            <person name="Sun Q."/>
            <person name="Mori K."/>
        </authorList>
    </citation>
    <scope>NUCLEOTIDE SEQUENCE</scope>
    <source>
        <strain evidence="2">NBRC 110071</strain>
    </source>
</reference>
<name>A0AA37S714_9GAMM</name>
<accession>A0AA37S714</accession>